<evidence type="ECO:0000256" key="3">
    <source>
        <dbReference type="ARBA" id="ARBA00022842"/>
    </source>
</evidence>
<dbReference type="InterPro" id="IPR020084">
    <property type="entry name" value="NUDIX_hydrolase_CS"/>
</dbReference>
<dbReference type="RefSeq" id="WP_006107572.1">
    <property type="nucleotide sequence ID" value="NZ_AOIO01000011.1"/>
</dbReference>
<proteinExistence type="predicted"/>
<dbReference type="InterPro" id="IPR020476">
    <property type="entry name" value="Nudix_hydrolase"/>
</dbReference>
<dbReference type="PROSITE" id="PS51462">
    <property type="entry name" value="NUDIX"/>
    <property type="match status" value="1"/>
</dbReference>
<keyword evidence="2 5" id="KW-0378">Hydrolase</keyword>
<evidence type="ECO:0000259" key="4">
    <source>
        <dbReference type="PROSITE" id="PS51462"/>
    </source>
</evidence>
<keyword evidence="3" id="KW-0460">Magnesium</keyword>
<dbReference type="PANTHER" id="PTHR43046:SF12">
    <property type="entry name" value="GDP-MANNOSE MANNOSYL HYDROLASE"/>
    <property type="match status" value="1"/>
</dbReference>
<accession>M0B217</accession>
<organism evidence="5 6">
    <name type="scientific">Natrialba asiatica (strain ATCC 700177 / DSM 12278 / JCM 9576 / FERM P-10747 / NBRC 102637 / 172P1)</name>
    <dbReference type="NCBI Taxonomy" id="29540"/>
    <lineage>
        <taxon>Archaea</taxon>
        <taxon>Methanobacteriati</taxon>
        <taxon>Methanobacteriota</taxon>
        <taxon>Stenosarchaea group</taxon>
        <taxon>Halobacteria</taxon>
        <taxon>Halobacteriales</taxon>
        <taxon>Natrialbaceae</taxon>
        <taxon>Natrialba</taxon>
    </lineage>
</organism>
<comment type="cofactor">
    <cofactor evidence="1">
        <name>Mg(2+)</name>
        <dbReference type="ChEBI" id="CHEBI:18420"/>
    </cofactor>
</comment>
<reference evidence="5 6" key="1">
    <citation type="journal article" date="2014" name="PLoS Genet.">
        <title>Phylogenetically driven sequencing of extremely halophilic archaea reveals strategies for static and dynamic osmo-response.</title>
        <authorList>
            <person name="Becker E.A."/>
            <person name="Seitzer P.M."/>
            <person name="Tritt A."/>
            <person name="Larsen D."/>
            <person name="Krusor M."/>
            <person name="Yao A.I."/>
            <person name="Wu D."/>
            <person name="Madern D."/>
            <person name="Eisen J.A."/>
            <person name="Darling A.E."/>
            <person name="Facciotti M.T."/>
        </authorList>
    </citation>
    <scope>NUCLEOTIDE SEQUENCE [LARGE SCALE GENOMIC DNA]</scope>
    <source>
        <strain evidence="5 6">DSM 12278</strain>
    </source>
</reference>
<evidence type="ECO:0000313" key="5">
    <source>
        <dbReference type="EMBL" id="ELZ04830.1"/>
    </source>
</evidence>
<dbReference type="CDD" id="cd02883">
    <property type="entry name" value="NUDIX_Hydrolase"/>
    <property type="match status" value="1"/>
</dbReference>
<dbReference type="PRINTS" id="PR00502">
    <property type="entry name" value="NUDIXFAMILY"/>
</dbReference>
<sequence>MLDDEFTDVAREEQTLHLSGTAFESFREWGVDGTALTAAARVRDSDGRIALVKNRWADGWVLPGGAVEPGERLRDAARREIREETGLRATIRDPLVVLEQTYRSSATGDSFRAAYVVFAATADGPIADAESLGVSPDEIRAARWFDALPDNLHDGEVLRPYVTRP</sequence>
<dbReference type="OrthoDB" id="40462at2157"/>
<evidence type="ECO:0000256" key="2">
    <source>
        <dbReference type="ARBA" id="ARBA00022801"/>
    </source>
</evidence>
<protein>
    <submittedName>
        <fullName evidence="5">NUDIX hydrolase</fullName>
    </submittedName>
</protein>
<dbReference type="Gene3D" id="3.90.79.10">
    <property type="entry name" value="Nucleoside Triphosphate Pyrophosphohydrolase"/>
    <property type="match status" value="1"/>
</dbReference>
<gene>
    <name evidence="5" type="ORF">C481_03587</name>
</gene>
<dbReference type="STRING" id="29540.C481_03587"/>
<feature type="domain" description="Nudix hydrolase" evidence="4">
    <location>
        <begin position="33"/>
        <end position="165"/>
    </location>
</feature>
<dbReference type="SUPFAM" id="SSF55811">
    <property type="entry name" value="Nudix"/>
    <property type="match status" value="1"/>
</dbReference>
<keyword evidence="6" id="KW-1185">Reference proteome</keyword>
<dbReference type="eggNOG" id="arCOG01083">
    <property type="taxonomic scope" value="Archaea"/>
</dbReference>
<comment type="caution">
    <text evidence="5">The sequence shown here is derived from an EMBL/GenBank/DDBJ whole genome shotgun (WGS) entry which is preliminary data.</text>
</comment>
<dbReference type="AlphaFoldDB" id="M0B217"/>
<evidence type="ECO:0000313" key="6">
    <source>
        <dbReference type="Proteomes" id="UP000011554"/>
    </source>
</evidence>
<dbReference type="Proteomes" id="UP000011554">
    <property type="component" value="Unassembled WGS sequence"/>
</dbReference>
<evidence type="ECO:0000256" key="1">
    <source>
        <dbReference type="ARBA" id="ARBA00001946"/>
    </source>
</evidence>
<dbReference type="Pfam" id="PF00293">
    <property type="entry name" value="NUDIX"/>
    <property type="match status" value="1"/>
</dbReference>
<dbReference type="InterPro" id="IPR015797">
    <property type="entry name" value="NUDIX_hydrolase-like_dom_sf"/>
</dbReference>
<name>M0B217_NATA1</name>
<dbReference type="GO" id="GO:0016787">
    <property type="term" value="F:hydrolase activity"/>
    <property type="evidence" value="ECO:0007669"/>
    <property type="project" value="UniProtKB-KW"/>
</dbReference>
<dbReference type="PATRIC" id="fig|29540.5.peg.722"/>
<dbReference type="EMBL" id="AOIO01000011">
    <property type="protein sequence ID" value="ELZ04830.1"/>
    <property type="molecule type" value="Genomic_DNA"/>
</dbReference>
<dbReference type="InterPro" id="IPR000086">
    <property type="entry name" value="NUDIX_hydrolase_dom"/>
</dbReference>
<dbReference type="PANTHER" id="PTHR43046">
    <property type="entry name" value="GDP-MANNOSE MANNOSYL HYDROLASE"/>
    <property type="match status" value="1"/>
</dbReference>
<dbReference type="PROSITE" id="PS00893">
    <property type="entry name" value="NUDIX_BOX"/>
    <property type="match status" value="1"/>
</dbReference>